<dbReference type="SUPFAM" id="SSF46689">
    <property type="entry name" value="Homeodomain-like"/>
    <property type="match status" value="2"/>
</dbReference>
<dbReference type="EMBL" id="CP019633">
    <property type="protein sequence ID" value="AQQ08544.1"/>
    <property type="molecule type" value="Genomic_DNA"/>
</dbReference>
<organism evidence="5 6">
    <name type="scientific">Sedimentisphaera cyanobacteriorum</name>
    <dbReference type="NCBI Taxonomy" id="1940790"/>
    <lineage>
        <taxon>Bacteria</taxon>
        <taxon>Pseudomonadati</taxon>
        <taxon>Planctomycetota</taxon>
        <taxon>Phycisphaerae</taxon>
        <taxon>Sedimentisphaerales</taxon>
        <taxon>Sedimentisphaeraceae</taxon>
        <taxon>Sedimentisphaera</taxon>
    </lineage>
</organism>
<dbReference type="Pfam" id="PF12833">
    <property type="entry name" value="HTH_18"/>
    <property type="match status" value="1"/>
</dbReference>
<dbReference type="Gene3D" id="3.40.50.2300">
    <property type="match status" value="2"/>
</dbReference>
<name>A0A1Q2HMR0_9BACT</name>
<evidence type="ECO:0000256" key="3">
    <source>
        <dbReference type="ARBA" id="ARBA00023163"/>
    </source>
</evidence>
<evidence type="ECO:0000313" key="6">
    <source>
        <dbReference type="Proteomes" id="UP000188273"/>
    </source>
</evidence>
<proteinExistence type="predicted"/>
<dbReference type="InterPro" id="IPR018060">
    <property type="entry name" value="HTH_AraC"/>
</dbReference>
<dbReference type="InterPro" id="IPR009057">
    <property type="entry name" value="Homeodomain-like_sf"/>
</dbReference>
<dbReference type="PANTHER" id="PTHR30146:SF24">
    <property type="entry name" value="XYLOSE OPERON REGULATORY PROTEIN"/>
    <property type="match status" value="1"/>
</dbReference>
<dbReference type="PROSITE" id="PS01124">
    <property type="entry name" value="HTH_ARAC_FAMILY_2"/>
    <property type="match status" value="1"/>
</dbReference>
<keyword evidence="1" id="KW-0805">Transcription regulation</keyword>
<dbReference type="Gene3D" id="1.10.10.60">
    <property type="entry name" value="Homeodomain-like"/>
    <property type="match status" value="1"/>
</dbReference>
<dbReference type="SMART" id="SM00342">
    <property type="entry name" value="HTH_ARAC"/>
    <property type="match status" value="1"/>
</dbReference>
<evidence type="ECO:0000259" key="4">
    <source>
        <dbReference type="PROSITE" id="PS01124"/>
    </source>
</evidence>
<dbReference type="GO" id="GO:0003700">
    <property type="term" value="F:DNA-binding transcription factor activity"/>
    <property type="evidence" value="ECO:0007669"/>
    <property type="project" value="InterPro"/>
</dbReference>
<dbReference type="STRING" id="1940790.L21SP3_00328"/>
<feature type="domain" description="HTH araC/xylS-type" evidence="4">
    <location>
        <begin position="276"/>
        <end position="374"/>
    </location>
</feature>
<dbReference type="Proteomes" id="UP000188273">
    <property type="component" value="Chromosome"/>
</dbReference>
<dbReference type="KEGG" id="pbu:L21SP3_00328"/>
<dbReference type="SUPFAM" id="SSF53822">
    <property type="entry name" value="Periplasmic binding protein-like I"/>
    <property type="match status" value="1"/>
</dbReference>
<dbReference type="OrthoDB" id="9795616at2"/>
<evidence type="ECO:0000256" key="1">
    <source>
        <dbReference type="ARBA" id="ARBA00023015"/>
    </source>
</evidence>
<protein>
    <submittedName>
        <fullName evidence="5">Xylose operon regulatory protein</fullName>
    </submittedName>
</protein>
<accession>A0A1Q2HMR0</accession>
<dbReference type="RefSeq" id="WP_077538948.1">
    <property type="nucleotide sequence ID" value="NZ_CP019633.1"/>
</dbReference>
<evidence type="ECO:0000256" key="2">
    <source>
        <dbReference type="ARBA" id="ARBA00023125"/>
    </source>
</evidence>
<keyword evidence="2" id="KW-0238">DNA-binding</keyword>
<dbReference type="GO" id="GO:0000976">
    <property type="term" value="F:transcription cis-regulatory region binding"/>
    <property type="evidence" value="ECO:0007669"/>
    <property type="project" value="TreeGrafter"/>
</dbReference>
<keyword evidence="6" id="KW-1185">Reference proteome</keyword>
<gene>
    <name evidence="5" type="primary">xylR_3</name>
    <name evidence="5" type="ORF">L21SP3_00328</name>
</gene>
<dbReference type="AlphaFoldDB" id="A0A1Q2HMR0"/>
<keyword evidence="3" id="KW-0804">Transcription</keyword>
<dbReference type="Pfam" id="PF13377">
    <property type="entry name" value="Peripla_BP_3"/>
    <property type="match status" value="1"/>
</dbReference>
<evidence type="ECO:0000313" key="5">
    <source>
        <dbReference type="EMBL" id="AQQ08544.1"/>
    </source>
</evidence>
<dbReference type="InterPro" id="IPR028082">
    <property type="entry name" value="Peripla_BP_I"/>
</dbReference>
<dbReference type="InterPro" id="IPR046335">
    <property type="entry name" value="LacI/GalR-like_sensor"/>
</dbReference>
<sequence length="379" mass="41994">MQHTKRIALLIETSTSYGRALIRGILTYANIATNWVFYNEPSGFADSLPELSAKSFDGIIMRDTSENMKLLKLGVPAIVSIRYQDKIAGVPNIVSNSSQIGAMAASYFRNKGFENFAYCGFENMPWSHERKKAFAASLPSGCRFESFSQQSSGSYEKQIQSLSDWLASLEKPSALMACNDVRGATIIEACKLAGLKIPQEISILGVNNDDMICEMVSPQLSSISLNIVKAGSKAAQCLDNLIKGKTGSEQRINVEADGIVSRASTDLLAINDPAIAQALHFITQNRRQHLQVSEVAEYVGVNRRSLERRFKAVLNTSVYEQIKSVRINTICKMLTQTSIPISEISYSMGFNDANHIARYFKQKTGITPLQYRKQYSAMH</sequence>
<dbReference type="PANTHER" id="PTHR30146">
    <property type="entry name" value="LACI-RELATED TRANSCRIPTIONAL REPRESSOR"/>
    <property type="match status" value="1"/>
</dbReference>
<dbReference type="CDD" id="cd01543">
    <property type="entry name" value="PBP1_XylR"/>
    <property type="match status" value="1"/>
</dbReference>
<reference evidence="6" key="1">
    <citation type="submission" date="2017-02" db="EMBL/GenBank/DDBJ databases">
        <title>Comparative genomics and description of representatives of a novel lineage of planctomycetes thriving in anoxic sediments.</title>
        <authorList>
            <person name="Spring S."/>
            <person name="Bunk B."/>
            <person name="Sproer C."/>
            <person name="Klenk H.-P."/>
        </authorList>
    </citation>
    <scope>NUCLEOTIDE SEQUENCE [LARGE SCALE GENOMIC DNA]</scope>
    <source>
        <strain evidence="6">L21-RPul-D3</strain>
    </source>
</reference>